<sequence>VSYADIMRIYGSCRNIAVRMIPVPFISPYISSLWLGLITPLYARIGRKLIQSIVHSTVVCDESALKVFKIKPMGGQ</sequence>
<accession>A0A381Q0G0</accession>
<dbReference type="AlphaFoldDB" id="A0A381Q0G0"/>
<name>A0A381Q0G0_9ZZZZ</name>
<feature type="non-terminal residue" evidence="2">
    <location>
        <position position="1"/>
    </location>
</feature>
<evidence type="ECO:0000256" key="1">
    <source>
        <dbReference type="SAM" id="Phobius"/>
    </source>
</evidence>
<reference evidence="2" key="1">
    <citation type="submission" date="2018-05" db="EMBL/GenBank/DDBJ databases">
        <authorList>
            <person name="Lanie J.A."/>
            <person name="Ng W.-L."/>
            <person name="Kazmierczak K.M."/>
            <person name="Andrzejewski T.M."/>
            <person name="Davidsen T.M."/>
            <person name="Wayne K.J."/>
            <person name="Tettelin H."/>
            <person name="Glass J.I."/>
            <person name="Rusch D."/>
            <person name="Podicherti R."/>
            <person name="Tsui H.-C.T."/>
            <person name="Winkler M.E."/>
        </authorList>
    </citation>
    <scope>NUCLEOTIDE SEQUENCE</scope>
</reference>
<keyword evidence="1" id="KW-0812">Transmembrane</keyword>
<keyword evidence="1" id="KW-0472">Membrane</keyword>
<keyword evidence="1" id="KW-1133">Transmembrane helix</keyword>
<dbReference type="EMBL" id="UINC01001130">
    <property type="protein sequence ID" value="SUZ71707.1"/>
    <property type="molecule type" value="Genomic_DNA"/>
</dbReference>
<feature type="transmembrane region" description="Helical" evidence="1">
    <location>
        <begin position="25"/>
        <end position="43"/>
    </location>
</feature>
<organism evidence="2">
    <name type="scientific">marine metagenome</name>
    <dbReference type="NCBI Taxonomy" id="408172"/>
    <lineage>
        <taxon>unclassified sequences</taxon>
        <taxon>metagenomes</taxon>
        <taxon>ecological metagenomes</taxon>
    </lineage>
</organism>
<proteinExistence type="predicted"/>
<protein>
    <submittedName>
        <fullName evidence="2">Uncharacterized protein</fullName>
    </submittedName>
</protein>
<evidence type="ECO:0000313" key="2">
    <source>
        <dbReference type="EMBL" id="SUZ71707.1"/>
    </source>
</evidence>
<gene>
    <name evidence="2" type="ORF">METZ01_LOCUS24561</name>
</gene>